<keyword evidence="2" id="KW-1185">Reference proteome</keyword>
<dbReference type="Pfam" id="PF22817">
    <property type="entry name" value="ApeP-like"/>
    <property type="match status" value="1"/>
</dbReference>
<dbReference type="RefSeq" id="WP_131990472.1">
    <property type="nucleotide sequence ID" value="NZ_SMLH01000001.1"/>
</dbReference>
<sequence length="162" mass="18306">MDTSIDIKNYLPHRAPMLMVDMVLKMDNEKVETVFEIKETNIFIKNNIFVEVGLIENAAQTCSSIVAKGYFVDENNEDKEGVNVVGFISALKTLKIYALPKVGSIITTRATLVSKFVTDTYSLCTMSCQTFHKEELLLEGEINLFIRPTPALPKKERAKKRL</sequence>
<evidence type="ECO:0000313" key="1">
    <source>
        <dbReference type="EMBL" id="TDE31709.1"/>
    </source>
</evidence>
<proteinExistence type="predicted"/>
<dbReference type="InterPro" id="IPR016776">
    <property type="entry name" value="ApeP-like_dehydratase"/>
</dbReference>
<reference evidence="1 2" key="1">
    <citation type="submission" date="2019-03" db="EMBL/GenBank/DDBJ databases">
        <title>Novel species of Flavobacterium.</title>
        <authorList>
            <person name="Liu Q."/>
            <person name="Xin Y.-H."/>
        </authorList>
    </citation>
    <scope>NUCLEOTIDE SEQUENCE [LARGE SCALE GENOMIC DNA]</scope>
    <source>
        <strain evidence="1 2">LB2P22</strain>
    </source>
</reference>
<dbReference type="InterPro" id="IPR029069">
    <property type="entry name" value="HotDog_dom_sf"/>
</dbReference>
<accession>A0ABY2DWI3</accession>
<name>A0ABY2DWI3_9FLAO</name>
<dbReference type="Gene3D" id="3.10.129.10">
    <property type="entry name" value="Hotdog Thioesterase"/>
    <property type="match status" value="1"/>
</dbReference>
<dbReference type="Proteomes" id="UP000294685">
    <property type="component" value="Unassembled WGS sequence"/>
</dbReference>
<evidence type="ECO:0000313" key="2">
    <source>
        <dbReference type="Proteomes" id="UP000294685"/>
    </source>
</evidence>
<gene>
    <name evidence="1" type="ORF">E0I61_03115</name>
</gene>
<organism evidence="1 2">
    <name type="scientific">Flavobacterium ranwuense</name>
    <dbReference type="NCBI Taxonomy" id="2541725"/>
    <lineage>
        <taxon>Bacteria</taxon>
        <taxon>Pseudomonadati</taxon>
        <taxon>Bacteroidota</taxon>
        <taxon>Flavobacteriia</taxon>
        <taxon>Flavobacteriales</taxon>
        <taxon>Flavobacteriaceae</taxon>
        <taxon>Flavobacterium</taxon>
    </lineage>
</organism>
<comment type="caution">
    <text evidence="1">The sequence shown here is derived from an EMBL/GenBank/DDBJ whole genome shotgun (WGS) entry which is preliminary data.</text>
</comment>
<dbReference type="EMBL" id="SMLH01000001">
    <property type="protein sequence ID" value="TDE31709.1"/>
    <property type="molecule type" value="Genomic_DNA"/>
</dbReference>
<dbReference type="SUPFAM" id="SSF54637">
    <property type="entry name" value="Thioesterase/thiol ester dehydrase-isomerase"/>
    <property type="match status" value="1"/>
</dbReference>
<protein>
    <submittedName>
        <fullName evidence="1">ABC transporter permease</fullName>
    </submittedName>
</protein>